<feature type="domain" description="UVR" evidence="9">
    <location>
        <begin position="419"/>
        <end position="454"/>
    </location>
</feature>
<dbReference type="InterPro" id="IPR018368">
    <property type="entry name" value="ClpA/B_CS1"/>
</dbReference>
<evidence type="ECO:0000256" key="1">
    <source>
        <dbReference type="ARBA" id="ARBA00022737"/>
    </source>
</evidence>
<evidence type="ECO:0000256" key="3">
    <source>
        <dbReference type="ARBA" id="ARBA00022840"/>
    </source>
</evidence>
<keyword evidence="7" id="KW-0175">Coiled coil</keyword>
<dbReference type="InterPro" id="IPR004176">
    <property type="entry name" value="Clp_R_N"/>
</dbReference>
<dbReference type="AlphaFoldDB" id="A0A1V4SQC9"/>
<feature type="domain" description="Clp R" evidence="10">
    <location>
        <begin position="2"/>
        <end position="144"/>
    </location>
</feature>
<dbReference type="PROSITE" id="PS00871">
    <property type="entry name" value="CLPAB_2"/>
    <property type="match status" value="1"/>
</dbReference>
<evidence type="ECO:0000313" key="11">
    <source>
        <dbReference type="EMBL" id="OPX45447.1"/>
    </source>
</evidence>
<dbReference type="PROSITE" id="PS00870">
    <property type="entry name" value="CLPAB_1"/>
    <property type="match status" value="1"/>
</dbReference>
<dbReference type="InterPro" id="IPR001270">
    <property type="entry name" value="ClpA/B"/>
</dbReference>
<dbReference type="SMART" id="SM01086">
    <property type="entry name" value="ClpB_D2-small"/>
    <property type="match status" value="1"/>
</dbReference>
<dbReference type="FunFam" id="3.40.50.300:FF:000025">
    <property type="entry name" value="ATP-dependent Clp protease subunit"/>
    <property type="match status" value="1"/>
</dbReference>
<dbReference type="Proteomes" id="UP000191554">
    <property type="component" value="Unassembled WGS sequence"/>
</dbReference>
<dbReference type="InterPro" id="IPR001943">
    <property type="entry name" value="UVR_dom"/>
</dbReference>
<dbReference type="InterPro" id="IPR050130">
    <property type="entry name" value="ClpA_ClpB"/>
</dbReference>
<keyword evidence="3 6" id="KW-0067">ATP-binding</keyword>
<dbReference type="RefSeq" id="WP_080063284.1">
    <property type="nucleotide sequence ID" value="NZ_MZGX01000004.1"/>
</dbReference>
<evidence type="ECO:0000256" key="4">
    <source>
        <dbReference type="ARBA" id="ARBA00023186"/>
    </source>
</evidence>
<comment type="caution">
    <text evidence="11">The sequence shown here is derived from an EMBL/GenBank/DDBJ whole genome shotgun (WGS) entry which is preliminary data.</text>
</comment>
<dbReference type="GO" id="GO:0034605">
    <property type="term" value="P:cellular response to heat"/>
    <property type="evidence" value="ECO:0007669"/>
    <property type="project" value="TreeGrafter"/>
</dbReference>
<dbReference type="PANTHER" id="PTHR11638">
    <property type="entry name" value="ATP-DEPENDENT CLP PROTEASE"/>
    <property type="match status" value="1"/>
</dbReference>
<dbReference type="STRING" id="48256.CLHUN_08170"/>
<keyword evidence="2 6" id="KW-0547">Nucleotide-binding</keyword>
<keyword evidence="1 5" id="KW-0677">Repeat</keyword>
<dbReference type="PROSITE" id="PS51903">
    <property type="entry name" value="CLP_R"/>
    <property type="match status" value="1"/>
</dbReference>
<dbReference type="Pfam" id="PF17871">
    <property type="entry name" value="AAA_lid_9"/>
    <property type="match status" value="1"/>
</dbReference>
<evidence type="ECO:0000256" key="7">
    <source>
        <dbReference type="SAM" id="Coils"/>
    </source>
</evidence>
<dbReference type="Pfam" id="PF02861">
    <property type="entry name" value="Clp_N"/>
    <property type="match status" value="1"/>
</dbReference>
<dbReference type="PANTHER" id="PTHR11638:SF18">
    <property type="entry name" value="HEAT SHOCK PROTEIN 104"/>
    <property type="match status" value="1"/>
</dbReference>
<dbReference type="Gene3D" id="4.10.860.10">
    <property type="entry name" value="UVR domain"/>
    <property type="match status" value="1"/>
</dbReference>
<evidence type="ECO:0000259" key="10">
    <source>
        <dbReference type="PROSITE" id="PS51903"/>
    </source>
</evidence>
<dbReference type="GO" id="GO:0005737">
    <property type="term" value="C:cytoplasm"/>
    <property type="evidence" value="ECO:0007669"/>
    <property type="project" value="TreeGrafter"/>
</dbReference>
<dbReference type="InterPro" id="IPR019489">
    <property type="entry name" value="Clp_ATPase_C"/>
</dbReference>
<keyword evidence="12" id="KW-1185">Reference proteome</keyword>
<feature type="region of interest" description="Disordered" evidence="8">
    <location>
        <begin position="144"/>
        <end position="168"/>
    </location>
</feature>
<dbReference type="SUPFAM" id="SSF52540">
    <property type="entry name" value="P-loop containing nucleoside triphosphate hydrolases"/>
    <property type="match status" value="2"/>
</dbReference>
<dbReference type="EMBL" id="MZGX01000004">
    <property type="protein sequence ID" value="OPX45447.1"/>
    <property type="molecule type" value="Genomic_DNA"/>
</dbReference>
<dbReference type="CDD" id="cd00009">
    <property type="entry name" value="AAA"/>
    <property type="match status" value="1"/>
</dbReference>
<evidence type="ECO:0000256" key="5">
    <source>
        <dbReference type="PROSITE-ProRule" id="PRU01251"/>
    </source>
</evidence>
<dbReference type="CDD" id="cd19499">
    <property type="entry name" value="RecA-like_ClpB_Hsp104-like"/>
    <property type="match status" value="1"/>
</dbReference>
<accession>A0A1V4SQC9</accession>
<evidence type="ECO:0000256" key="6">
    <source>
        <dbReference type="RuleBase" id="RU004432"/>
    </source>
</evidence>
<dbReference type="Pfam" id="PF10431">
    <property type="entry name" value="ClpB_D2-small"/>
    <property type="match status" value="1"/>
</dbReference>
<feature type="coiled-coil region" evidence="7">
    <location>
        <begin position="415"/>
        <end position="461"/>
    </location>
</feature>
<gene>
    <name evidence="11" type="primary">clpC_1</name>
    <name evidence="11" type="ORF">CLHUN_08170</name>
</gene>
<dbReference type="Pfam" id="PF07724">
    <property type="entry name" value="AAA_2"/>
    <property type="match status" value="1"/>
</dbReference>
<dbReference type="InterPro" id="IPR027417">
    <property type="entry name" value="P-loop_NTPase"/>
</dbReference>
<dbReference type="InterPro" id="IPR041546">
    <property type="entry name" value="ClpA/ClpB_AAA_lid"/>
</dbReference>
<dbReference type="SUPFAM" id="SSF81923">
    <property type="entry name" value="Double Clp-N motif"/>
    <property type="match status" value="1"/>
</dbReference>
<dbReference type="Gene3D" id="3.40.50.300">
    <property type="entry name" value="P-loop containing nucleotide triphosphate hydrolases"/>
    <property type="match status" value="2"/>
</dbReference>
<protein>
    <submittedName>
        <fullName evidence="11">Negative regulator of genetic competence ClpC/MecB</fullName>
    </submittedName>
</protein>
<dbReference type="OrthoDB" id="9803641at2"/>
<dbReference type="InterPro" id="IPR028299">
    <property type="entry name" value="ClpA/B_CS2"/>
</dbReference>
<dbReference type="InterPro" id="IPR003959">
    <property type="entry name" value="ATPase_AAA_core"/>
</dbReference>
<proteinExistence type="inferred from homology"/>
<dbReference type="PROSITE" id="PS50151">
    <property type="entry name" value="UVR"/>
    <property type="match status" value="1"/>
</dbReference>
<dbReference type="GO" id="GO:0005524">
    <property type="term" value="F:ATP binding"/>
    <property type="evidence" value="ECO:0007669"/>
    <property type="project" value="UniProtKB-KW"/>
</dbReference>
<comment type="similarity">
    <text evidence="6">Belongs to the ClpA/ClpB family.</text>
</comment>
<dbReference type="Gene3D" id="1.10.1780.10">
    <property type="entry name" value="Clp, N-terminal domain"/>
    <property type="match status" value="1"/>
</dbReference>
<dbReference type="GO" id="GO:0016887">
    <property type="term" value="F:ATP hydrolysis activity"/>
    <property type="evidence" value="ECO:0007669"/>
    <property type="project" value="InterPro"/>
</dbReference>
<name>A0A1V4SQC9_RUMHU</name>
<dbReference type="Pfam" id="PF00004">
    <property type="entry name" value="AAA"/>
    <property type="match status" value="1"/>
</dbReference>
<dbReference type="SMART" id="SM00382">
    <property type="entry name" value="AAA"/>
    <property type="match status" value="2"/>
</dbReference>
<dbReference type="InterPro" id="IPR036628">
    <property type="entry name" value="Clp_N_dom_sf"/>
</dbReference>
<sequence length="817" mass="91540">MYQRFTEKAERAIEFSQQSAVELGHNYVGTEHILLGLVKEGTGVAARVLQVQGITEEKILKEIDELIGRGETSGETPVGFTPRTKRVLELAFKEARRMGQGYIGTEHLLLGIMKEGESVAVRIMMDLGVDPQKLLNELVKILNEETPGSNGSPKGNSTNSSTPTLNQFGRDLTDMARDGKVDPVIGRDKEIERVIQILSRRTKNNPCLIGEPGVGKTAIAEGLAQKIVEGNIPEILSDKRVVTLDLSSMVAGAKYRGEFEDRLKKAMEEIRKAGNVILFIDELHTIVGAGAAEGAIDASNILKPSLARGEIQVIGATTLNEYRKHIEKDAALERRFQPITVGEPSKEEAVEILKGVRDKYEAHHRVKITDDALEAAVKLSDRYITDRFLPDKAIDLVDEAASRIRLKTFTAPPDIKDMEERVERLSKEKEDAIRCQEFEKAARIRDDEQKLKNELDKVKDQWHQKNQTKTDTVTADEIAEIVASWTGIPVKKLAEEESERLLKMEDTLHNRVIGQDEAVKSISKAIRRGRVGLKDPKRPVGSFIFLGPTGVGKTELCKALAEAMFGDEKSMIRVDMSEFMEKHSVSKLVGSPPGYVGYDEGGQLTERVRRRPYSVLLFDEIEKAHPDIFNILLQILEDGRLTDSQGRVVDFRNTIIIMTSNVGARSITEPKRLGFSAAKDERAKNYEDMKNNVMGELKRMFRPEFLNRIDDIIVFHPLSEENIREIVKLMTDILVKRLKSNDIELEVGVEVLSHLAKKGYDPLFGARPLRRAIQSMIEDKLAEEMLEGKVKAGDSIKIEMDGDNLKVTKQEDSLVRH</sequence>
<keyword evidence="4 6" id="KW-0143">Chaperone</keyword>
<dbReference type="Gene3D" id="1.10.8.60">
    <property type="match status" value="2"/>
</dbReference>
<dbReference type="InterPro" id="IPR003593">
    <property type="entry name" value="AAA+_ATPase"/>
</dbReference>
<evidence type="ECO:0000256" key="8">
    <source>
        <dbReference type="SAM" id="MobiDB-lite"/>
    </source>
</evidence>
<evidence type="ECO:0000256" key="2">
    <source>
        <dbReference type="ARBA" id="ARBA00022741"/>
    </source>
</evidence>
<organism evidence="11 12">
    <name type="scientific">Ruminiclostridium hungatei</name>
    <name type="common">Clostridium hungatei</name>
    <dbReference type="NCBI Taxonomy" id="48256"/>
    <lineage>
        <taxon>Bacteria</taxon>
        <taxon>Bacillati</taxon>
        <taxon>Bacillota</taxon>
        <taxon>Clostridia</taxon>
        <taxon>Eubacteriales</taxon>
        <taxon>Oscillospiraceae</taxon>
        <taxon>Ruminiclostridium</taxon>
    </lineage>
</organism>
<feature type="compositionally biased region" description="Polar residues" evidence="8">
    <location>
        <begin position="146"/>
        <end position="167"/>
    </location>
</feature>
<dbReference type="FunFam" id="3.40.50.300:FF:000010">
    <property type="entry name" value="Chaperone clpB 1, putative"/>
    <property type="match status" value="1"/>
</dbReference>
<reference evidence="11 12" key="1">
    <citation type="submission" date="2017-03" db="EMBL/GenBank/DDBJ databases">
        <title>Genome sequence of Clostridium hungatei DSM 14427.</title>
        <authorList>
            <person name="Poehlein A."/>
            <person name="Daniel R."/>
        </authorList>
    </citation>
    <scope>NUCLEOTIDE SEQUENCE [LARGE SCALE GENOMIC DNA]</scope>
    <source>
        <strain evidence="11 12">DSM 14427</strain>
    </source>
</reference>
<evidence type="ECO:0000259" key="9">
    <source>
        <dbReference type="PROSITE" id="PS50151"/>
    </source>
</evidence>
<evidence type="ECO:0000313" key="12">
    <source>
        <dbReference type="Proteomes" id="UP000191554"/>
    </source>
</evidence>
<dbReference type="PRINTS" id="PR00300">
    <property type="entry name" value="CLPPROTEASEA"/>
</dbReference>